<feature type="compositionally biased region" description="Low complexity" evidence="1">
    <location>
        <begin position="81"/>
        <end position="96"/>
    </location>
</feature>
<evidence type="ECO:0000313" key="9">
    <source>
        <dbReference type="EMBL" id="CAB5045726.1"/>
    </source>
</evidence>
<dbReference type="EMBL" id="CAFBPK010000001">
    <property type="protein sequence ID" value="CAB5006703.1"/>
    <property type="molecule type" value="Genomic_DNA"/>
</dbReference>
<dbReference type="EMBL" id="CAFBQG010000024">
    <property type="protein sequence ID" value="CAB5045726.1"/>
    <property type="molecule type" value="Genomic_DNA"/>
</dbReference>
<dbReference type="EMBL" id="CAEZZD010000034">
    <property type="protein sequence ID" value="CAB4744370.1"/>
    <property type="molecule type" value="Genomic_DNA"/>
</dbReference>
<proteinExistence type="predicted"/>
<evidence type="ECO:0000313" key="2">
    <source>
        <dbReference type="EMBL" id="CAB4332891.1"/>
    </source>
</evidence>
<evidence type="ECO:0000313" key="7">
    <source>
        <dbReference type="EMBL" id="CAB4845721.1"/>
    </source>
</evidence>
<evidence type="ECO:0000313" key="4">
    <source>
        <dbReference type="EMBL" id="CAB4696566.1"/>
    </source>
</evidence>
<evidence type="ECO:0000313" key="5">
    <source>
        <dbReference type="EMBL" id="CAB4744370.1"/>
    </source>
</evidence>
<gene>
    <name evidence="4" type="ORF">UFOPK2648_00062</name>
    <name evidence="5" type="ORF">UFOPK2824_00356</name>
    <name evidence="6" type="ORF">UFOPK3037_00865</name>
    <name evidence="7" type="ORF">UFOPK3278_00004</name>
    <name evidence="3" type="ORF">UFOPK3406_00391</name>
    <name evidence="2" type="ORF">UFOPK3925_00359</name>
    <name evidence="8" type="ORF">UFOPK4097_00062</name>
    <name evidence="9" type="ORF">UFOPK4301_00312</name>
</gene>
<sequence length="122" mass="12316">MKSKFATTLALLGVLTAGTAAAAVNTQALQSNVETTVGSGTTTLITPTADATTVGGTATDQIQLDVSVAPTTDNQISTEPTTTKSASPKAKSSKAATAKKHKATSNSENEDGEDEGDDEEDD</sequence>
<protein>
    <submittedName>
        <fullName evidence="2">Unannotated protein</fullName>
    </submittedName>
</protein>
<dbReference type="AlphaFoldDB" id="A0A6J5YRI6"/>
<feature type="region of interest" description="Disordered" evidence="1">
    <location>
        <begin position="69"/>
        <end position="122"/>
    </location>
</feature>
<dbReference type="EMBL" id="CAESAD010000001">
    <property type="protein sequence ID" value="CAB4332891.1"/>
    <property type="molecule type" value="Genomic_DNA"/>
</dbReference>
<reference evidence="2" key="1">
    <citation type="submission" date="2020-05" db="EMBL/GenBank/DDBJ databases">
        <authorList>
            <person name="Chiriac C."/>
            <person name="Salcher M."/>
            <person name="Ghai R."/>
            <person name="Kavagutti S V."/>
        </authorList>
    </citation>
    <scope>NUCLEOTIDE SEQUENCE</scope>
</reference>
<accession>A0A6J5YRI6</accession>
<organism evidence="2">
    <name type="scientific">freshwater metagenome</name>
    <dbReference type="NCBI Taxonomy" id="449393"/>
    <lineage>
        <taxon>unclassified sequences</taxon>
        <taxon>metagenomes</taxon>
        <taxon>ecological metagenomes</taxon>
    </lineage>
</organism>
<evidence type="ECO:0000313" key="6">
    <source>
        <dbReference type="EMBL" id="CAB4804528.1"/>
    </source>
</evidence>
<feature type="compositionally biased region" description="Acidic residues" evidence="1">
    <location>
        <begin position="108"/>
        <end position="122"/>
    </location>
</feature>
<evidence type="ECO:0000313" key="8">
    <source>
        <dbReference type="EMBL" id="CAB5006703.1"/>
    </source>
</evidence>
<evidence type="ECO:0000256" key="1">
    <source>
        <dbReference type="SAM" id="MobiDB-lite"/>
    </source>
</evidence>
<dbReference type="EMBL" id="CAEZYC010000001">
    <property type="protein sequence ID" value="CAB4696566.1"/>
    <property type="molecule type" value="Genomic_DNA"/>
</dbReference>
<name>A0A6J5YRI6_9ZZZZ</name>
<dbReference type="EMBL" id="CAESAI010000005">
    <property type="protein sequence ID" value="CAB4333332.1"/>
    <property type="molecule type" value="Genomic_DNA"/>
</dbReference>
<evidence type="ECO:0000313" key="3">
    <source>
        <dbReference type="EMBL" id="CAB4333332.1"/>
    </source>
</evidence>
<dbReference type="EMBL" id="CAFAAO010000009">
    <property type="protein sequence ID" value="CAB4804528.1"/>
    <property type="molecule type" value="Genomic_DNA"/>
</dbReference>
<dbReference type="EMBL" id="CAFBIX010000001">
    <property type="protein sequence ID" value="CAB4845721.1"/>
    <property type="molecule type" value="Genomic_DNA"/>
</dbReference>
<feature type="compositionally biased region" description="Polar residues" evidence="1">
    <location>
        <begin position="69"/>
        <end position="80"/>
    </location>
</feature>